<protein>
    <submittedName>
        <fullName evidence="3">Uncharacterized protein</fullName>
    </submittedName>
</protein>
<feature type="region of interest" description="Disordered" evidence="2">
    <location>
        <begin position="289"/>
        <end position="317"/>
    </location>
</feature>
<gene>
    <name evidence="3" type="ORF">PPAR00522_LOCUS17921</name>
</gene>
<sequence length="317" mass="36681">MYSLVGRIAHRGALSVFITSPATQSCIKSGFQEEISYGIRSYAAQPSENRLSNYFKSMWKGKTSAEKANEEAEDEKKKARDELIKMLSSRQSMDLNGYINYIREEVSKLTPPRPKKAPVPRNHEDYNSFLDEERVAYMRMKNHEKIALFLTEEEKNIAIVTGKDIIKDAHFIRKISSRTGFYIDREIHDFFKEFFEFRDNSRLMLGYFADRSNPDFHNSSDFGRKLNQLREEDTMSEKNQQLAKRDRDNCPVIPVLSVTGADVICSNTGLHFWECCGAGAVKAPIRHKPEPEKRRLARAEKKYREMEAAQGKPKFLK</sequence>
<keyword evidence="1" id="KW-0175">Coiled coil</keyword>
<feature type="coiled-coil region" evidence="1">
    <location>
        <begin position="62"/>
        <end position="89"/>
    </location>
</feature>
<evidence type="ECO:0000313" key="3">
    <source>
        <dbReference type="EMBL" id="CAD8785640.1"/>
    </source>
</evidence>
<dbReference type="AlphaFoldDB" id="A0A7S0VBQ4"/>
<proteinExistence type="predicted"/>
<organism evidence="3">
    <name type="scientific">Polytomella parva</name>
    <dbReference type="NCBI Taxonomy" id="51329"/>
    <lineage>
        <taxon>Eukaryota</taxon>
        <taxon>Viridiplantae</taxon>
        <taxon>Chlorophyta</taxon>
        <taxon>core chlorophytes</taxon>
        <taxon>Chlorophyceae</taxon>
        <taxon>CS clade</taxon>
        <taxon>Chlamydomonadales</taxon>
        <taxon>Chlamydomonadaceae</taxon>
        <taxon>Polytomella</taxon>
    </lineage>
</organism>
<feature type="compositionally biased region" description="Basic and acidic residues" evidence="2">
    <location>
        <begin position="289"/>
        <end position="307"/>
    </location>
</feature>
<evidence type="ECO:0000256" key="2">
    <source>
        <dbReference type="SAM" id="MobiDB-lite"/>
    </source>
</evidence>
<reference evidence="3" key="1">
    <citation type="submission" date="2021-01" db="EMBL/GenBank/DDBJ databases">
        <authorList>
            <person name="Corre E."/>
            <person name="Pelletier E."/>
            <person name="Niang G."/>
            <person name="Scheremetjew M."/>
            <person name="Finn R."/>
            <person name="Kale V."/>
            <person name="Holt S."/>
            <person name="Cochrane G."/>
            <person name="Meng A."/>
            <person name="Brown T."/>
            <person name="Cohen L."/>
        </authorList>
    </citation>
    <scope>NUCLEOTIDE SEQUENCE</scope>
    <source>
        <strain evidence="3">SAG 63-3</strain>
    </source>
</reference>
<dbReference type="PROSITE" id="PS51257">
    <property type="entry name" value="PROKAR_LIPOPROTEIN"/>
    <property type="match status" value="1"/>
</dbReference>
<evidence type="ECO:0000256" key="1">
    <source>
        <dbReference type="SAM" id="Coils"/>
    </source>
</evidence>
<dbReference type="EMBL" id="HBFM01027721">
    <property type="protein sequence ID" value="CAD8785640.1"/>
    <property type="molecule type" value="Transcribed_RNA"/>
</dbReference>
<name>A0A7S0VBQ4_9CHLO</name>
<accession>A0A7S0VBQ4</accession>